<proteinExistence type="predicted"/>
<dbReference type="EMBL" id="JGDM01000124">
    <property type="protein sequence ID" value="EXZ42173.1"/>
    <property type="molecule type" value="Genomic_DNA"/>
</dbReference>
<dbReference type="Proteomes" id="UP000022272">
    <property type="component" value="Unassembled WGS sequence"/>
</dbReference>
<dbReference type="AlphaFoldDB" id="A0A015YDD1"/>
<comment type="caution">
    <text evidence="1">The sequence shown here is derived from an EMBL/GenBank/DDBJ whole genome shotgun (WGS) entry which is preliminary data.</text>
</comment>
<reference evidence="1 2" key="1">
    <citation type="submission" date="2014-02" db="EMBL/GenBank/DDBJ databases">
        <authorList>
            <person name="Sears C."/>
            <person name="Carroll K."/>
            <person name="Sack B.R."/>
            <person name="Qadri F."/>
            <person name="Myers L.L."/>
            <person name="Chung G.-T."/>
            <person name="Escheverria P."/>
            <person name="Fraser C.M."/>
            <person name="Sadzewicz L."/>
            <person name="Shefchek K.A."/>
            <person name="Tallon L."/>
            <person name="Das S.P."/>
            <person name="Daugherty S."/>
            <person name="Mongodin E.F."/>
        </authorList>
    </citation>
    <scope>NUCLEOTIDE SEQUENCE [LARGE SCALE GENOMIC DNA]</scope>
    <source>
        <strain evidence="1 2">2-F-2 #4</strain>
    </source>
</reference>
<protein>
    <submittedName>
        <fullName evidence="1">Uncharacterized protein</fullName>
    </submittedName>
</protein>
<evidence type="ECO:0000313" key="1">
    <source>
        <dbReference type="EMBL" id="EXZ42173.1"/>
    </source>
</evidence>
<gene>
    <name evidence="1" type="ORF">M076_4714</name>
</gene>
<name>A0A015YDD1_BACFG</name>
<organism evidence="1 2">
    <name type="scientific">Bacteroides fragilis str. 2-F-2 #4</name>
    <dbReference type="NCBI Taxonomy" id="1339280"/>
    <lineage>
        <taxon>Bacteria</taxon>
        <taxon>Pseudomonadati</taxon>
        <taxon>Bacteroidota</taxon>
        <taxon>Bacteroidia</taxon>
        <taxon>Bacteroidales</taxon>
        <taxon>Bacteroidaceae</taxon>
        <taxon>Bacteroides</taxon>
    </lineage>
</organism>
<accession>A0A015YDD1</accession>
<dbReference type="RefSeq" id="WP_032564529.1">
    <property type="nucleotide sequence ID" value="NZ_JGDM01000124.1"/>
</dbReference>
<sequence>MKSFRNLILTYSRREYYANLWRLICHSSLSNTFTGTWNAHSTCQYRVVDGKFGLIVPLCKIGQGDKNYQFMVERLPSVQYGEFNLFFLENCECWYAVFHSNSYYAFYIDQLFSLLKRMGIYEDLLQPYTSQLDKITNKREWLMKFLHFLGDAGFFIDFSSSIKYCN</sequence>
<evidence type="ECO:0000313" key="2">
    <source>
        <dbReference type="Proteomes" id="UP000022272"/>
    </source>
</evidence>
<dbReference type="PATRIC" id="fig|1339280.3.peg.4501"/>